<protein>
    <submittedName>
        <fullName evidence="1">Uncharacterized protein</fullName>
    </submittedName>
</protein>
<dbReference type="Proteomes" id="UP000184212">
    <property type="component" value="Unassembled WGS sequence"/>
</dbReference>
<organism evidence="1 2">
    <name type="scientific">Chryseolinea serpens</name>
    <dbReference type="NCBI Taxonomy" id="947013"/>
    <lineage>
        <taxon>Bacteria</taxon>
        <taxon>Pseudomonadati</taxon>
        <taxon>Bacteroidota</taxon>
        <taxon>Cytophagia</taxon>
        <taxon>Cytophagales</taxon>
        <taxon>Fulvivirgaceae</taxon>
        <taxon>Chryseolinea</taxon>
    </lineage>
</organism>
<gene>
    <name evidence="1" type="ORF">SAMN04488109_1804</name>
</gene>
<keyword evidence="2" id="KW-1185">Reference proteome</keyword>
<evidence type="ECO:0000313" key="1">
    <source>
        <dbReference type="EMBL" id="SHG78081.1"/>
    </source>
</evidence>
<dbReference type="STRING" id="947013.SAMN04488109_1804"/>
<evidence type="ECO:0000313" key="2">
    <source>
        <dbReference type="Proteomes" id="UP000184212"/>
    </source>
</evidence>
<dbReference type="EMBL" id="FQWQ01000001">
    <property type="protein sequence ID" value="SHG78081.1"/>
    <property type="molecule type" value="Genomic_DNA"/>
</dbReference>
<proteinExistence type="predicted"/>
<sequence>MIKVRTRSKNCYLSSSFVALNMSKEPTLIHSVDREPLSALSSFTELKMLRQIGLMRGGESDSFTSWLGTIS</sequence>
<dbReference type="AlphaFoldDB" id="A0A1M5MLD0"/>
<accession>A0A1M5MLD0</accession>
<name>A0A1M5MLD0_9BACT</name>
<reference evidence="1 2" key="1">
    <citation type="submission" date="2016-11" db="EMBL/GenBank/DDBJ databases">
        <authorList>
            <person name="Jaros S."/>
            <person name="Januszkiewicz K."/>
            <person name="Wedrychowicz H."/>
        </authorList>
    </citation>
    <scope>NUCLEOTIDE SEQUENCE [LARGE SCALE GENOMIC DNA]</scope>
    <source>
        <strain evidence="1 2">DSM 24574</strain>
    </source>
</reference>